<keyword evidence="4" id="KW-1003">Cell membrane</keyword>
<dbReference type="Pfam" id="PF03591">
    <property type="entry name" value="AzlC"/>
    <property type="match status" value="1"/>
</dbReference>
<keyword evidence="6 8" id="KW-1133">Transmembrane helix</keyword>
<evidence type="ECO:0000256" key="7">
    <source>
        <dbReference type="ARBA" id="ARBA00023136"/>
    </source>
</evidence>
<organism evidence="10 11">
    <name type="scientific">Dietzia maris</name>
    <dbReference type="NCBI Taxonomy" id="37915"/>
    <lineage>
        <taxon>Bacteria</taxon>
        <taxon>Bacillati</taxon>
        <taxon>Actinomycetota</taxon>
        <taxon>Actinomycetes</taxon>
        <taxon>Mycobacteriales</taxon>
        <taxon>Dietziaceae</taxon>
        <taxon>Dietzia</taxon>
    </lineage>
</organism>
<evidence type="ECO:0000256" key="4">
    <source>
        <dbReference type="ARBA" id="ARBA00022475"/>
    </source>
</evidence>
<evidence type="ECO:0000256" key="5">
    <source>
        <dbReference type="ARBA" id="ARBA00022692"/>
    </source>
</evidence>
<evidence type="ECO:0000256" key="8">
    <source>
        <dbReference type="SAM" id="Phobius"/>
    </source>
</evidence>
<comment type="caution">
    <text evidence="10">The sequence shown here is derived from an EMBL/GenBank/DDBJ whole genome shotgun (WGS) entry which is preliminary data.</text>
</comment>
<feature type="transmembrane region" description="Helical" evidence="8">
    <location>
        <begin position="21"/>
        <end position="41"/>
    </location>
</feature>
<comment type="subcellular location">
    <subcellularLocation>
        <location evidence="1">Cell membrane</location>
        <topology evidence="1">Multi-pass membrane protein</topology>
    </subcellularLocation>
</comment>
<dbReference type="PANTHER" id="PTHR34979">
    <property type="entry name" value="INNER MEMBRANE PROTEIN YGAZ"/>
    <property type="match status" value="1"/>
</dbReference>
<keyword evidence="5 8" id="KW-0812">Transmembrane</keyword>
<evidence type="ECO:0000256" key="2">
    <source>
        <dbReference type="ARBA" id="ARBA00010735"/>
    </source>
</evidence>
<evidence type="ECO:0000313" key="11">
    <source>
        <dbReference type="Proteomes" id="UP000252187"/>
    </source>
</evidence>
<keyword evidence="7 8" id="KW-0472">Membrane</keyword>
<evidence type="ECO:0000256" key="1">
    <source>
        <dbReference type="ARBA" id="ARBA00004651"/>
    </source>
</evidence>
<evidence type="ECO:0000313" key="9">
    <source>
        <dbReference type="EMBL" id="MDV6299084.1"/>
    </source>
</evidence>
<evidence type="ECO:0000256" key="3">
    <source>
        <dbReference type="ARBA" id="ARBA00022448"/>
    </source>
</evidence>
<dbReference type="STRING" id="37915.A2U19_10870"/>
<protein>
    <submittedName>
        <fullName evidence="9">AzlC family ABC transporter permease</fullName>
    </submittedName>
    <submittedName>
        <fullName evidence="10">Branched-chain amino acid ABC transporter permease</fullName>
    </submittedName>
</protein>
<dbReference type="Proteomes" id="UP000252187">
    <property type="component" value="Unassembled WGS sequence"/>
</dbReference>
<dbReference type="PANTHER" id="PTHR34979:SF1">
    <property type="entry name" value="INNER MEMBRANE PROTEIN YGAZ"/>
    <property type="match status" value="1"/>
</dbReference>
<reference evidence="9" key="2">
    <citation type="submission" date="2023-10" db="EMBL/GenBank/DDBJ databases">
        <title>Development of a sustainable strategy for remediation of hydrocarbon-contaminated territories based on the waste exchange concept.</title>
        <authorList>
            <person name="Krivoruchko A."/>
        </authorList>
    </citation>
    <scope>NUCLEOTIDE SEQUENCE</scope>
    <source>
        <strain evidence="9">IEGM 1175</strain>
    </source>
</reference>
<proteinExistence type="inferred from homology"/>
<feature type="transmembrane region" description="Helical" evidence="8">
    <location>
        <begin position="186"/>
        <end position="202"/>
    </location>
</feature>
<dbReference type="AlphaFoldDB" id="A0A365P6X7"/>
<comment type="similarity">
    <text evidence="2">Belongs to the AzlC family.</text>
</comment>
<evidence type="ECO:0000256" key="6">
    <source>
        <dbReference type="ARBA" id="ARBA00022989"/>
    </source>
</evidence>
<evidence type="ECO:0000313" key="10">
    <source>
        <dbReference type="EMBL" id="RBA31487.1"/>
    </source>
</evidence>
<dbReference type="InterPro" id="IPR011606">
    <property type="entry name" value="Brnchd-chn_aa_trnsp_permease"/>
</dbReference>
<feature type="transmembrane region" description="Helical" evidence="8">
    <location>
        <begin position="61"/>
        <end position="82"/>
    </location>
</feature>
<accession>A0A365P6X7</accession>
<dbReference type="GO" id="GO:0005886">
    <property type="term" value="C:plasma membrane"/>
    <property type="evidence" value="ECO:0007669"/>
    <property type="project" value="UniProtKB-SubCell"/>
</dbReference>
<keyword evidence="3" id="KW-0813">Transport</keyword>
<dbReference type="EMBL" id="QNTT01000063">
    <property type="protein sequence ID" value="RBA31487.1"/>
    <property type="molecule type" value="Genomic_DNA"/>
</dbReference>
<dbReference type="GO" id="GO:1903785">
    <property type="term" value="P:L-valine transmembrane transport"/>
    <property type="evidence" value="ECO:0007669"/>
    <property type="project" value="TreeGrafter"/>
</dbReference>
<sequence length="234" mass="24762">MPHAPSTSAEIRKGLADCSTVGLGLVPLGLAFGVLMTQAGFDWWWAPVFSIVIYAGSMEFLAIGLLTAVTPLYSLAAAAFLVNFRHVFYGLSFPIESIRSRLGRLYAVYALTDEVYAITATKRRVEMTGARTLTIAITCQSLWVVPGIVGALVGSALPEGLDGLQFALTALFAVLAVDAWRSSGDLPAPVIGLVCGLVAAVVAPGQMLIVGLCAFVVVLLLRYVWAARTERAAT</sequence>
<dbReference type="RefSeq" id="WP_069388494.1">
    <property type="nucleotide sequence ID" value="NZ_JAPWIO010000008.1"/>
</dbReference>
<dbReference type="EMBL" id="JAWLKJ010000002">
    <property type="protein sequence ID" value="MDV6299084.1"/>
    <property type="molecule type" value="Genomic_DNA"/>
</dbReference>
<reference evidence="10 11" key="1">
    <citation type="submission" date="2018-06" db="EMBL/GenBank/DDBJ databases">
        <title>Whole genome sequencing of four bacterial strains from South Shetland trench revealing bio-synthetic gene clusters.</title>
        <authorList>
            <person name="Abdel-Mageed W.M."/>
            <person name="Lehri B."/>
            <person name="Jarmusch S.A."/>
            <person name="Miranda K."/>
            <person name="Goodfellow M."/>
            <person name="Jaspars M."/>
            <person name="Karlyshev A.V."/>
        </authorList>
    </citation>
    <scope>NUCLEOTIDE SEQUENCE [LARGE SCALE GENOMIC DNA]</scope>
    <source>
        <strain evidence="10 11">SST1</strain>
    </source>
</reference>
<feature type="transmembrane region" description="Helical" evidence="8">
    <location>
        <begin position="132"/>
        <end position="157"/>
    </location>
</feature>
<dbReference type="Proteomes" id="UP001185873">
    <property type="component" value="Unassembled WGS sequence"/>
</dbReference>
<name>A0A365P6X7_9ACTN</name>
<gene>
    <name evidence="10" type="ORF">DQ226_15845</name>
    <name evidence="9" type="ORF">R3P82_08140</name>
</gene>